<dbReference type="OrthoDB" id="6717394at2"/>
<reference evidence="1 2" key="1">
    <citation type="submission" date="2018-07" db="EMBL/GenBank/DDBJ databases">
        <title>Genomic Encyclopedia of Type Strains, Phase IV (KMG-IV): sequencing the most valuable type-strain genomes for metagenomic binning, comparative biology and taxonomic classification.</title>
        <authorList>
            <person name="Goeker M."/>
        </authorList>
    </citation>
    <scope>NUCLEOTIDE SEQUENCE [LARGE SCALE GENOMIC DNA]</scope>
    <source>
        <strain evidence="1 2">DSM 4134</strain>
    </source>
</reference>
<gene>
    <name evidence="1" type="ORF">C7460_13116</name>
</gene>
<proteinExistence type="predicted"/>
<dbReference type="RefSeq" id="WP_147303049.1">
    <property type="nucleotide sequence ID" value="NZ_QREG01000031.1"/>
</dbReference>
<accession>A0A3D9KY60</accession>
<dbReference type="Gene3D" id="3.90.550.10">
    <property type="entry name" value="Spore Coat Polysaccharide Biosynthesis Protein SpsA, Chain A"/>
    <property type="match status" value="1"/>
</dbReference>
<dbReference type="SUPFAM" id="SSF53448">
    <property type="entry name" value="Nucleotide-diphospho-sugar transferases"/>
    <property type="match status" value="1"/>
</dbReference>
<dbReference type="InterPro" id="IPR029044">
    <property type="entry name" value="Nucleotide-diphossugar_trans"/>
</dbReference>
<keyword evidence="2" id="KW-1185">Reference proteome</keyword>
<evidence type="ECO:0008006" key="3">
    <source>
        <dbReference type="Google" id="ProtNLM"/>
    </source>
</evidence>
<dbReference type="EMBL" id="QREG01000031">
    <property type="protein sequence ID" value="RED92302.1"/>
    <property type="molecule type" value="Genomic_DNA"/>
</dbReference>
<organism evidence="1 2">
    <name type="scientific">Marinoscillum furvescens DSM 4134</name>
    <dbReference type="NCBI Taxonomy" id="1122208"/>
    <lineage>
        <taxon>Bacteria</taxon>
        <taxon>Pseudomonadati</taxon>
        <taxon>Bacteroidota</taxon>
        <taxon>Cytophagia</taxon>
        <taxon>Cytophagales</taxon>
        <taxon>Reichenbachiellaceae</taxon>
        <taxon>Marinoscillum</taxon>
    </lineage>
</organism>
<name>A0A3D9KY60_MARFU</name>
<dbReference type="Proteomes" id="UP000256779">
    <property type="component" value="Unassembled WGS sequence"/>
</dbReference>
<sequence>MTTSKPKLSIVLCGRNDTYGDDFLNRLETSLAWNAQKAEQHKVTTELIMVEYHPLPDKENLTSLSIWPRNPFWSTRIITVPGDANEFREFPAKNIGIRRATGDYILASNADMLFPDAFFQFANSLSDESAIYRADRLNIHRRTNAEDEMLTTTSEYCVQGGMYHRPAWISHELYYPLLKAYLPLRRLLYKTLKLRTASERFLLNHHFVAAGDFTLAHQSVWHALDGYWEDSIISTHVDSLFLLKAIGSGYEVKNVDFPTMHQHHDRRHDFSNQSPEMKLMWTILHREIEQYLNQNALNPLSTPNWGNPKENYATTDL</sequence>
<dbReference type="AlphaFoldDB" id="A0A3D9KY60"/>
<evidence type="ECO:0000313" key="2">
    <source>
        <dbReference type="Proteomes" id="UP000256779"/>
    </source>
</evidence>
<evidence type="ECO:0000313" key="1">
    <source>
        <dbReference type="EMBL" id="RED92302.1"/>
    </source>
</evidence>
<protein>
    <recommendedName>
        <fullName evidence="3">Glycosyl transferase family 2</fullName>
    </recommendedName>
</protein>
<comment type="caution">
    <text evidence="1">The sequence shown here is derived from an EMBL/GenBank/DDBJ whole genome shotgun (WGS) entry which is preliminary data.</text>
</comment>